<keyword evidence="2" id="KW-1185">Reference proteome</keyword>
<keyword evidence="1" id="KW-0645">Protease</keyword>
<dbReference type="AlphaFoldDB" id="A0A927GLF5"/>
<evidence type="ECO:0000313" key="2">
    <source>
        <dbReference type="Proteomes" id="UP000612233"/>
    </source>
</evidence>
<proteinExistence type="predicted"/>
<name>A0A927GLF5_9BACT</name>
<dbReference type="Proteomes" id="UP000612233">
    <property type="component" value="Unassembled WGS sequence"/>
</dbReference>
<comment type="caution">
    <text evidence="1">The sequence shown here is derived from an EMBL/GenBank/DDBJ whole genome shotgun (WGS) entry which is preliminary data.</text>
</comment>
<keyword evidence="1" id="KW-0378">Hydrolase</keyword>
<accession>A0A927GLF5</accession>
<dbReference type="SUPFAM" id="SSF55486">
    <property type="entry name" value="Metalloproteases ('zincins'), catalytic domain"/>
    <property type="match status" value="1"/>
</dbReference>
<dbReference type="Gene3D" id="3.40.390.10">
    <property type="entry name" value="Collagenase (Catalytic Domain)"/>
    <property type="match status" value="1"/>
</dbReference>
<dbReference type="GO" id="GO:0006508">
    <property type="term" value="P:proteolysis"/>
    <property type="evidence" value="ECO:0007669"/>
    <property type="project" value="UniProtKB-KW"/>
</dbReference>
<dbReference type="InterPro" id="IPR024079">
    <property type="entry name" value="MetalloPept_cat_dom_sf"/>
</dbReference>
<protein>
    <submittedName>
        <fullName evidence="1">Protease</fullName>
    </submittedName>
</protein>
<sequence>MNTHFKYVALGFLATAALFTESCQKKAVEPSAPSEEPITDAVRAQIKALGFSSLDARRTEGGYVVENDIFLTPADLTAKPSTTNLRVGDEEQYHTNNLVSGLPRQITVSMDVANFPVSYQRGLDEAIRRYNAQNLRVTFRRVSSGGMIKVLKWSEGGAVAGFPSGGNPYGTIKANPASLGNINSVNYAATVLSHEMGHCIGFRHTDYATRRSCGSGGGESAGSAGAVFIPGTSAGFEAKSWMLACQDGGDRPFTANDVKALNYLY</sequence>
<dbReference type="RefSeq" id="WP_191007355.1">
    <property type="nucleotide sequence ID" value="NZ_JACXAD010000047.1"/>
</dbReference>
<gene>
    <name evidence="1" type="ORF">IC235_21900</name>
</gene>
<reference evidence="1" key="1">
    <citation type="submission" date="2020-09" db="EMBL/GenBank/DDBJ databases">
        <authorList>
            <person name="Kim M.K."/>
        </authorList>
    </citation>
    <scope>NUCLEOTIDE SEQUENCE</scope>
    <source>
        <strain evidence="1">BT664</strain>
    </source>
</reference>
<dbReference type="Pfam" id="PF12388">
    <property type="entry name" value="Peptidase_M57"/>
    <property type="match status" value="1"/>
</dbReference>
<organism evidence="1 2">
    <name type="scientific">Hymenobacter montanus</name>
    <dbReference type="NCBI Taxonomy" id="2771359"/>
    <lineage>
        <taxon>Bacteria</taxon>
        <taxon>Pseudomonadati</taxon>
        <taxon>Bacteroidota</taxon>
        <taxon>Cytophagia</taxon>
        <taxon>Cytophagales</taxon>
        <taxon>Hymenobacteraceae</taxon>
        <taxon>Hymenobacter</taxon>
    </lineage>
</organism>
<dbReference type="GO" id="GO:0008237">
    <property type="term" value="F:metallopeptidase activity"/>
    <property type="evidence" value="ECO:0007669"/>
    <property type="project" value="InterPro"/>
</dbReference>
<evidence type="ECO:0000313" key="1">
    <source>
        <dbReference type="EMBL" id="MBD2770547.1"/>
    </source>
</evidence>
<dbReference type="InterPro" id="IPR024653">
    <property type="entry name" value="Peptidase_M10/M27/M57"/>
</dbReference>
<dbReference type="EMBL" id="JACXAD010000047">
    <property type="protein sequence ID" value="MBD2770547.1"/>
    <property type="molecule type" value="Genomic_DNA"/>
</dbReference>